<gene>
    <name evidence="2" type="ORF">QYS62_000110</name>
</gene>
<dbReference type="Proteomes" id="UP001489902">
    <property type="component" value="Chromosome 1"/>
</dbReference>
<name>A0ABZ2WGM1_9HYPO</name>
<feature type="signal peptide" evidence="1">
    <location>
        <begin position="1"/>
        <end position="19"/>
    </location>
</feature>
<keyword evidence="3" id="KW-1185">Reference proteome</keyword>
<sequence>MVSLSYVIYALSAIAGVQACKRTCTATGDSGTTCSYSCSQVCSSISANLARNTFLAALQNGGNSCSAVGTSGVKCRKTSKFGSCYDHYWSCGSGCMRKFSRSYVITKGIVYDTSIE</sequence>
<organism evidence="2 3">
    <name type="scientific">Fusarium acuminatum</name>
    <dbReference type="NCBI Taxonomy" id="5515"/>
    <lineage>
        <taxon>Eukaryota</taxon>
        <taxon>Fungi</taxon>
        <taxon>Dikarya</taxon>
        <taxon>Ascomycota</taxon>
        <taxon>Pezizomycotina</taxon>
        <taxon>Sordariomycetes</taxon>
        <taxon>Hypocreomycetidae</taxon>
        <taxon>Hypocreales</taxon>
        <taxon>Nectriaceae</taxon>
        <taxon>Fusarium</taxon>
        <taxon>Fusarium tricinctum species complex</taxon>
    </lineage>
</organism>
<dbReference type="EMBL" id="CP151260">
    <property type="protein sequence ID" value="WZH39202.1"/>
    <property type="molecule type" value="Genomic_DNA"/>
</dbReference>
<proteinExistence type="predicted"/>
<evidence type="ECO:0000313" key="3">
    <source>
        <dbReference type="Proteomes" id="UP001489902"/>
    </source>
</evidence>
<evidence type="ECO:0000313" key="2">
    <source>
        <dbReference type="EMBL" id="WZH39202.1"/>
    </source>
</evidence>
<evidence type="ECO:0000256" key="1">
    <source>
        <dbReference type="SAM" id="SignalP"/>
    </source>
</evidence>
<reference evidence="2 3" key="1">
    <citation type="submission" date="2024-04" db="EMBL/GenBank/DDBJ databases">
        <title>Complete genome sequence of Fusarium acuminatum.</title>
        <authorList>
            <person name="Lan B."/>
        </authorList>
    </citation>
    <scope>NUCLEOTIDE SEQUENCE [LARGE SCALE GENOMIC DNA]</scope>
    <source>
        <strain evidence="2">1A</strain>
    </source>
</reference>
<keyword evidence="1" id="KW-0732">Signal</keyword>
<accession>A0ABZ2WGM1</accession>
<protein>
    <submittedName>
        <fullName evidence="2">Kinetochore complex Sim4 subunit Fta4</fullName>
    </submittedName>
</protein>
<feature type="chain" id="PRO_5045152716" evidence="1">
    <location>
        <begin position="20"/>
        <end position="116"/>
    </location>
</feature>